<dbReference type="AlphaFoldDB" id="A0A8T0G1V4"/>
<feature type="compositionally biased region" description="Basic and acidic residues" evidence="1">
    <location>
        <begin position="1"/>
        <end position="13"/>
    </location>
</feature>
<reference evidence="2" key="2">
    <citation type="submission" date="2020-06" db="EMBL/GenBank/DDBJ databases">
        <authorList>
            <person name="Sheffer M."/>
        </authorList>
    </citation>
    <scope>NUCLEOTIDE SEQUENCE</scope>
</reference>
<keyword evidence="3" id="KW-1185">Reference proteome</keyword>
<accession>A0A8T0G1V4</accession>
<gene>
    <name evidence="2" type="ORF">HNY73_003070</name>
</gene>
<evidence type="ECO:0000256" key="1">
    <source>
        <dbReference type="SAM" id="MobiDB-lite"/>
    </source>
</evidence>
<feature type="region of interest" description="Disordered" evidence="1">
    <location>
        <begin position="1"/>
        <end position="24"/>
    </location>
</feature>
<evidence type="ECO:0000313" key="2">
    <source>
        <dbReference type="EMBL" id="KAF8795193.1"/>
    </source>
</evidence>
<reference evidence="2" key="1">
    <citation type="journal article" date="2020" name="bioRxiv">
        <title>Chromosome-level reference genome of the European wasp spider Argiope bruennichi: a resource for studies on range expansion and evolutionary adaptation.</title>
        <authorList>
            <person name="Sheffer M.M."/>
            <person name="Hoppe A."/>
            <person name="Krehenwinkel H."/>
            <person name="Uhl G."/>
            <person name="Kuss A.W."/>
            <person name="Jensen L."/>
            <person name="Jensen C."/>
            <person name="Gillespie R.G."/>
            <person name="Hoff K.J."/>
            <person name="Prost S."/>
        </authorList>
    </citation>
    <scope>NUCLEOTIDE SEQUENCE</scope>
</reference>
<sequence>MFHLNECPKHLFTPEEGNGGPTKKTHILNHELRLRSGIGSNSSDETLFQYLQNVFRHIFHLLEYFRHRTQ</sequence>
<dbReference type="EMBL" id="JABXBU010000002">
    <property type="protein sequence ID" value="KAF8795193.1"/>
    <property type="molecule type" value="Genomic_DNA"/>
</dbReference>
<name>A0A8T0G1V4_ARGBR</name>
<comment type="caution">
    <text evidence="2">The sequence shown here is derived from an EMBL/GenBank/DDBJ whole genome shotgun (WGS) entry which is preliminary data.</text>
</comment>
<proteinExistence type="predicted"/>
<evidence type="ECO:0000313" key="3">
    <source>
        <dbReference type="Proteomes" id="UP000807504"/>
    </source>
</evidence>
<protein>
    <submittedName>
        <fullName evidence="2">Uncharacterized protein</fullName>
    </submittedName>
</protein>
<organism evidence="2 3">
    <name type="scientific">Argiope bruennichi</name>
    <name type="common">Wasp spider</name>
    <name type="synonym">Aranea bruennichi</name>
    <dbReference type="NCBI Taxonomy" id="94029"/>
    <lineage>
        <taxon>Eukaryota</taxon>
        <taxon>Metazoa</taxon>
        <taxon>Ecdysozoa</taxon>
        <taxon>Arthropoda</taxon>
        <taxon>Chelicerata</taxon>
        <taxon>Arachnida</taxon>
        <taxon>Araneae</taxon>
        <taxon>Araneomorphae</taxon>
        <taxon>Entelegynae</taxon>
        <taxon>Araneoidea</taxon>
        <taxon>Araneidae</taxon>
        <taxon>Argiope</taxon>
    </lineage>
</organism>
<dbReference type="Proteomes" id="UP000807504">
    <property type="component" value="Unassembled WGS sequence"/>
</dbReference>